<dbReference type="InterPro" id="IPR047264">
    <property type="entry name" value="Cupin_HpaA-like_N"/>
</dbReference>
<name>A0A918K8T0_9GAMM</name>
<accession>A0A918K8T0</accession>
<dbReference type="InterPro" id="IPR003313">
    <property type="entry name" value="AraC-bd"/>
</dbReference>
<dbReference type="Pfam" id="PF12833">
    <property type="entry name" value="HTH_18"/>
    <property type="match status" value="1"/>
</dbReference>
<dbReference type="AlphaFoldDB" id="A0A918K8T0"/>
<evidence type="ECO:0000256" key="2">
    <source>
        <dbReference type="ARBA" id="ARBA00023125"/>
    </source>
</evidence>
<dbReference type="EMBL" id="BMXR01000005">
    <property type="protein sequence ID" value="GGX54890.1"/>
    <property type="molecule type" value="Genomic_DNA"/>
</dbReference>
<evidence type="ECO:0000256" key="1">
    <source>
        <dbReference type="ARBA" id="ARBA00023015"/>
    </source>
</evidence>
<evidence type="ECO:0000256" key="4">
    <source>
        <dbReference type="ARBA" id="ARBA00023163"/>
    </source>
</evidence>
<gene>
    <name evidence="6" type="primary">pobR</name>
    <name evidence="6" type="ORF">GCM10007392_22980</name>
</gene>
<keyword evidence="4" id="KW-0804">Transcription</keyword>
<keyword evidence="3" id="KW-0010">Activator</keyword>
<keyword evidence="1" id="KW-0805">Transcription regulation</keyword>
<dbReference type="PROSITE" id="PS01124">
    <property type="entry name" value="HTH_ARAC_FAMILY_2"/>
    <property type="match status" value="1"/>
</dbReference>
<dbReference type="Proteomes" id="UP000626148">
    <property type="component" value="Unassembled WGS sequence"/>
</dbReference>
<dbReference type="InterPro" id="IPR009057">
    <property type="entry name" value="Homeodomain-like_sf"/>
</dbReference>
<dbReference type="SUPFAM" id="SSF51182">
    <property type="entry name" value="RmlC-like cupins"/>
    <property type="match status" value="1"/>
</dbReference>
<evidence type="ECO:0000259" key="5">
    <source>
        <dbReference type="PROSITE" id="PS01124"/>
    </source>
</evidence>
<dbReference type="CDD" id="cd06999">
    <property type="entry name" value="cupin_HpaA-like_N"/>
    <property type="match status" value="1"/>
</dbReference>
<dbReference type="Gene3D" id="2.60.120.10">
    <property type="entry name" value="Jelly Rolls"/>
    <property type="match status" value="1"/>
</dbReference>
<evidence type="ECO:0000313" key="6">
    <source>
        <dbReference type="EMBL" id="GGX54890.1"/>
    </source>
</evidence>
<dbReference type="InterPro" id="IPR020449">
    <property type="entry name" value="Tscrpt_reg_AraC-type_HTH"/>
</dbReference>
<dbReference type="Gene3D" id="1.10.10.60">
    <property type="entry name" value="Homeodomain-like"/>
    <property type="match status" value="1"/>
</dbReference>
<dbReference type="Pfam" id="PF02311">
    <property type="entry name" value="AraC_binding"/>
    <property type="match status" value="1"/>
</dbReference>
<dbReference type="PANTHER" id="PTHR43280">
    <property type="entry name" value="ARAC-FAMILY TRANSCRIPTIONAL REGULATOR"/>
    <property type="match status" value="1"/>
</dbReference>
<dbReference type="SUPFAM" id="SSF46689">
    <property type="entry name" value="Homeodomain-like"/>
    <property type="match status" value="1"/>
</dbReference>
<comment type="caution">
    <text evidence="6">The sequence shown here is derived from an EMBL/GenBank/DDBJ whole genome shotgun (WGS) entry which is preliminary data.</text>
</comment>
<evidence type="ECO:0000313" key="7">
    <source>
        <dbReference type="Proteomes" id="UP000626148"/>
    </source>
</evidence>
<dbReference type="InterPro" id="IPR018060">
    <property type="entry name" value="HTH_AraC"/>
</dbReference>
<keyword evidence="2" id="KW-0238">DNA-binding</keyword>
<dbReference type="RefSeq" id="WP_189608684.1">
    <property type="nucleotide sequence ID" value="NZ_BMXR01000005.1"/>
</dbReference>
<reference evidence="6" key="1">
    <citation type="journal article" date="2014" name="Int. J. Syst. Evol. Microbiol.">
        <title>Complete genome sequence of Corynebacterium casei LMG S-19264T (=DSM 44701T), isolated from a smear-ripened cheese.</title>
        <authorList>
            <consortium name="US DOE Joint Genome Institute (JGI-PGF)"/>
            <person name="Walter F."/>
            <person name="Albersmeier A."/>
            <person name="Kalinowski J."/>
            <person name="Ruckert C."/>
        </authorList>
    </citation>
    <scope>NUCLEOTIDE SEQUENCE</scope>
    <source>
        <strain evidence="6">KCTC 22169</strain>
    </source>
</reference>
<dbReference type="PANTHER" id="PTHR43280:SF32">
    <property type="entry name" value="TRANSCRIPTIONAL REGULATORY PROTEIN"/>
    <property type="match status" value="1"/>
</dbReference>
<reference evidence="6" key="2">
    <citation type="submission" date="2020-09" db="EMBL/GenBank/DDBJ databases">
        <authorList>
            <person name="Sun Q."/>
            <person name="Kim S."/>
        </authorList>
    </citation>
    <scope>NUCLEOTIDE SEQUENCE</scope>
    <source>
        <strain evidence="6">KCTC 22169</strain>
    </source>
</reference>
<dbReference type="PRINTS" id="PR00032">
    <property type="entry name" value="HTHARAC"/>
</dbReference>
<evidence type="ECO:0000256" key="3">
    <source>
        <dbReference type="ARBA" id="ARBA00023159"/>
    </source>
</evidence>
<protein>
    <submittedName>
        <fullName evidence="6">AraC family transcriptional regulator</fullName>
    </submittedName>
</protein>
<feature type="domain" description="HTH araC/xylS-type" evidence="5">
    <location>
        <begin position="195"/>
        <end position="293"/>
    </location>
</feature>
<dbReference type="InterPro" id="IPR014710">
    <property type="entry name" value="RmlC-like_jellyroll"/>
</dbReference>
<sequence length="294" mass="34250">MPQSLDQVPLYTLYGEHDLADSADFIHIEPIASRSRDRDWTITPHRHGRMLQLIVLYRGAVEASLDDQHLTSHDPACLVIPPGVIHGFQFAPDTKGIVLTVAETLLMREELAPCRPYFDPLLGQTELLHFDPDSELYDQLKRYLSDLQTEFNSLYAGRRPMCEWLVRLVLMTVARQRNRQGAIARDNTELVSVLHDFRQLIEDHYLDHWKVEDYATALNLTPHRLNRLCHLGMHKNAKSLIQERLTVEAKRKLIYTRNHIDQIAFDLGFADPGYFSRFFKKQVGESPKEYRERY</sequence>
<organism evidence="6 7">
    <name type="scientific">Saccharospirillum salsuginis</name>
    <dbReference type="NCBI Taxonomy" id="418750"/>
    <lineage>
        <taxon>Bacteria</taxon>
        <taxon>Pseudomonadati</taxon>
        <taxon>Pseudomonadota</taxon>
        <taxon>Gammaproteobacteria</taxon>
        <taxon>Oceanospirillales</taxon>
        <taxon>Saccharospirillaceae</taxon>
        <taxon>Saccharospirillum</taxon>
    </lineage>
</organism>
<dbReference type="GO" id="GO:0043565">
    <property type="term" value="F:sequence-specific DNA binding"/>
    <property type="evidence" value="ECO:0007669"/>
    <property type="project" value="InterPro"/>
</dbReference>
<keyword evidence="7" id="KW-1185">Reference proteome</keyword>
<proteinExistence type="predicted"/>
<dbReference type="SMART" id="SM00342">
    <property type="entry name" value="HTH_ARAC"/>
    <property type="match status" value="1"/>
</dbReference>
<dbReference type="GO" id="GO:0003700">
    <property type="term" value="F:DNA-binding transcription factor activity"/>
    <property type="evidence" value="ECO:0007669"/>
    <property type="project" value="InterPro"/>
</dbReference>
<dbReference type="InterPro" id="IPR011051">
    <property type="entry name" value="RmlC_Cupin_sf"/>
</dbReference>